<dbReference type="InterPro" id="IPR008018">
    <property type="entry name" value="Phage_tail_attach_FII"/>
</dbReference>
<sequence length="110" mass="11753">MPVDIEGLLNGAVRAAFGEPITYRPKAGGELPPGLHGVFDRTQVEALMGEAVALSSVPKTWLGVRQADFPPGFEHRQGDRVLIQGRTFAVVNPLPDGKGWVYLELGSATS</sequence>
<dbReference type="Pfam" id="PF05354">
    <property type="entry name" value="Phage_attach"/>
    <property type="match status" value="1"/>
</dbReference>
<dbReference type="RefSeq" id="WP_073136351.1">
    <property type="nucleotide sequence ID" value="NZ_FQZF01000018.1"/>
</dbReference>
<evidence type="ECO:0000313" key="1">
    <source>
        <dbReference type="EMBL" id="SHJ69018.1"/>
    </source>
</evidence>
<keyword evidence="2" id="KW-1185">Reference proteome</keyword>
<protein>
    <recommendedName>
        <fullName evidence="3">Phage head-tail joining protein</fullName>
    </recommendedName>
</protein>
<accession>A0A1M6LCZ8</accession>
<evidence type="ECO:0008006" key="3">
    <source>
        <dbReference type="Google" id="ProtNLM"/>
    </source>
</evidence>
<dbReference type="EMBL" id="FQZF01000018">
    <property type="protein sequence ID" value="SHJ69018.1"/>
    <property type="molecule type" value="Genomic_DNA"/>
</dbReference>
<dbReference type="OrthoDB" id="7280946at2"/>
<gene>
    <name evidence="1" type="ORF">SAMN02745194_03131</name>
</gene>
<dbReference type="STRING" id="198092.SAMN02745194_03131"/>
<proteinExistence type="predicted"/>
<dbReference type="Gene3D" id="2.40.10.180">
    <property type="entry name" value="Phage tail proteins"/>
    <property type="match status" value="1"/>
</dbReference>
<dbReference type="AlphaFoldDB" id="A0A1M6LCZ8"/>
<reference evidence="1 2" key="1">
    <citation type="submission" date="2016-11" db="EMBL/GenBank/DDBJ databases">
        <authorList>
            <person name="Jaros S."/>
            <person name="Januszkiewicz K."/>
            <person name="Wedrychowicz H."/>
        </authorList>
    </citation>
    <scope>NUCLEOTIDE SEQUENCE [LARGE SCALE GENOMIC DNA]</scope>
    <source>
        <strain evidence="1 2">DSM 14916</strain>
    </source>
</reference>
<evidence type="ECO:0000313" key="2">
    <source>
        <dbReference type="Proteomes" id="UP000184387"/>
    </source>
</evidence>
<organism evidence="1 2">
    <name type="scientific">Muricoccus roseus</name>
    <dbReference type="NCBI Taxonomy" id="198092"/>
    <lineage>
        <taxon>Bacteria</taxon>
        <taxon>Pseudomonadati</taxon>
        <taxon>Pseudomonadota</taxon>
        <taxon>Alphaproteobacteria</taxon>
        <taxon>Acetobacterales</taxon>
        <taxon>Roseomonadaceae</taxon>
        <taxon>Muricoccus</taxon>
    </lineage>
</organism>
<dbReference type="InterPro" id="IPR053734">
    <property type="entry name" value="Phage_Head-Tail_Connect_sf"/>
</dbReference>
<name>A0A1M6LCZ8_9PROT</name>
<dbReference type="GO" id="GO:0019068">
    <property type="term" value="P:virion assembly"/>
    <property type="evidence" value="ECO:0007669"/>
    <property type="project" value="InterPro"/>
</dbReference>
<dbReference type="Proteomes" id="UP000184387">
    <property type="component" value="Unassembled WGS sequence"/>
</dbReference>